<keyword evidence="2" id="KW-0472">Membrane</keyword>
<evidence type="ECO:0000313" key="5">
    <source>
        <dbReference type="Proteomes" id="UP000887565"/>
    </source>
</evidence>
<dbReference type="AlphaFoldDB" id="A0A915J2T7"/>
<dbReference type="InterPro" id="IPR018000">
    <property type="entry name" value="Neurotransmitter_ion_chnl_CS"/>
</dbReference>
<dbReference type="PANTHER" id="PTHR18945">
    <property type="entry name" value="NEUROTRANSMITTER GATED ION CHANNEL"/>
    <property type="match status" value="1"/>
</dbReference>
<comment type="similarity">
    <text evidence="3">Belongs to the ligand-gated ion channel (TC 1.A.9) family.</text>
</comment>
<dbReference type="InterPro" id="IPR036734">
    <property type="entry name" value="Neur_chan_lig-bd_sf"/>
</dbReference>
<organism evidence="5 6">
    <name type="scientific">Romanomermis culicivorax</name>
    <name type="common">Nematode worm</name>
    <dbReference type="NCBI Taxonomy" id="13658"/>
    <lineage>
        <taxon>Eukaryota</taxon>
        <taxon>Metazoa</taxon>
        <taxon>Ecdysozoa</taxon>
        <taxon>Nematoda</taxon>
        <taxon>Enoplea</taxon>
        <taxon>Dorylaimia</taxon>
        <taxon>Mermithida</taxon>
        <taxon>Mermithoidea</taxon>
        <taxon>Mermithidae</taxon>
        <taxon>Romanomermis</taxon>
    </lineage>
</organism>
<dbReference type="PRINTS" id="PR00252">
    <property type="entry name" value="NRIONCHANNEL"/>
</dbReference>
<evidence type="ECO:0000313" key="6">
    <source>
        <dbReference type="WBParaSite" id="nRc.2.0.1.t20188-RA"/>
    </source>
</evidence>
<feature type="domain" description="Neurotransmitter-gated ion-channel ligand-binding" evidence="4">
    <location>
        <begin position="117"/>
        <end position="268"/>
    </location>
</feature>
<keyword evidence="5" id="KW-1185">Reference proteome</keyword>
<evidence type="ECO:0000256" key="1">
    <source>
        <dbReference type="ARBA" id="ARBA00004141"/>
    </source>
</evidence>
<dbReference type="WBParaSite" id="nRc.2.0.1.t20188-RA">
    <property type="protein sequence ID" value="nRc.2.0.1.t20188-RA"/>
    <property type="gene ID" value="nRc.2.0.1.g20188"/>
</dbReference>
<reference evidence="6" key="1">
    <citation type="submission" date="2022-11" db="UniProtKB">
        <authorList>
            <consortium name="WormBaseParasite"/>
        </authorList>
    </citation>
    <scope>IDENTIFICATION</scope>
</reference>
<dbReference type="GO" id="GO:0004888">
    <property type="term" value="F:transmembrane signaling receptor activity"/>
    <property type="evidence" value="ECO:0007669"/>
    <property type="project" value="InterPro"/>
</dbReference>
<evidence type="ECO:0000256" key="3">
    <source>
        <dbReference type="RuleBase" id="RU000687"/>
    </source>
</evidence>
<proteinExistence type="inferred from homology"/>
<dbReference type="GO" id="GO:0016020">
    <property type="term" value="C:membrane"/>
    <property type="evidence" value="ECO:0007669"/>
    <property type="project" value="UniProtKB-SubCell"/>
</dbReference>
<keyword evidence="3" id="KW-0406">Ion transport</keyword>
<keyword evidence="3" id="KW-0813">Transport</keyword>
<dbReference type="SUPFAM" id="SSF63712">
    <property type="entry name" value="Nicotinic receptor ligand binding domain-like"/>
    <property type="match status" value="1"/>
</dbReference>
<dbReference type="PROSITE" id="PS00236">
    <property type="entry name" value="NEUROTR_ION_CHANNEL"/>
    <property type="match status" value="1"/>
</dbReference>
<dbReference type="GO" id="GO:0005230">
    <property type="term" value="F:extracellular ligand-gated monoatomic ion channel activity"/>
    <property type="evidence" value="ECO:0007669"/>
    <property type="project" value="InterPro"/>
</dbReference>
<sequence length="270" mass="30698">MPNDQFNSASEDSILTCHLLDGVLKYFFENSTMLILVHHLLTLTILASKLTATKLSNSQLEKIRSGKTSSKSENHSLQHPKPVNLASAKSISGEYNHKFGNENDCSLEKLQKLGGEVLTKILDKYDQNIMPNAKGVDVEIELIMQTVTEISEISYSFKSDLLFSQIWHDPALRFDYITRCFTNLTLSHKMIDKLWVPNVCFINSKKTEVHYSPTPNIFLLIFPNGTVWTNYRVAIQAPCIMDFTAFPMDRALCELMFESYSFNVGKVDKI</sequence>
<dbReference type="Gene3D" id="2.70.170.10">
    <property type="entry name" value="Neurotransmitter-gated ion-channel ligand-binding domain"/>
    <property type="match status" value="1"/>
</dbReference>
<comment type="subcellular location">
    <subcellularLocation>
        <location evidence="1">Membrane</location>
        <topology evidence="1">Multi-pass membrane protein</topology>
    </subcellularLocation>
</comment>
<dbReference type="Pfam" id="PF02931">
    <property type="entry name" value="Neur_chan_LBD"/>
    <property type="match status" value="1"/>
</dbReference>
<evidence type="ECO:0000256" key="2">
    <source>
        <dbReference type="ARBA" id="ARBA00023136"/>
    </source>
</evidence>
<keyword evidence="3" id="KW-0407">Ion channel</keyword>
<dbReference type="CDD" id="cd18990">
    <property type="entry name" value="LGIC_ECD_GABAAR"/>
    <property type="match status" value="1"/>
</dbReference>
<protein>
    <submittedName>
        <fullName evidence="6">Neurotransmitter-gated ion-channel ligand-binding domain-containing protein</fullName>
    </submittedName>
</protein>
<name>A0A915J2T7_ROMCU</name>
<dbReference type="OMA" id="AYSHMNP"/>
<evidence type="ECO:0000259" key="4">
    <source>
        <dbReference type="Pfam" id="PF02931"/>
    </source>
</evidence>
<dbReference type="Proteomes" id="UP000887565">
    <property type="component" value="Unplaced"/>
</dbReference>
<dbReference type="InterPro" id="IPR006201">
    <property type="entry name" value="Neur_channel"/>
</dbReference>
<dbReference type="InterPro" id="IPR006202">
    <property type="entry name" value="Neur_chan_lig-bd"/>
</dbReference>
<accession>A0A915J2T7</accession>